<name>A0AAD8R2K2_LOLMU</name>
<comment type="caution">
    <text evidence="1">The sequence shown here is derived from an EMBL/GenBank/DDBJ whole genome shotgun (WGS) entry which is preliminary data.</text>
</comment>
<dbReference type="AlphaFoldDB" id="A0AAD8R2K2"/>
<keyword evidence="2" id="KW-1185">Reference proteome</keyword>
<dbReference type="Proteomes" id="UP001231189">
    <property type="component" value="Unassembled WGS sequence"/>
</dbReference>
<accession>A0AAD8R2K2</accession>
<gene>
    <name evidence="1" type="ORF">QYE76_035892</name>
</gene>
<reference evidence="1" key="1">
    <citation type="submission" date="2023-07" db="EMBL/GenBank/DDBJ databases">
        <title>A chromosome-level genome assembly of Lolium multiflorum.</title>
        <authorList>
            <person name="Chen Y."/>
            <person name="Copetti D."/>
            <person name="Kolliker R."/>
            <person name="Studer B."/>
        </authorList>
    </citation>
    <scope>NUCLEOTIDE SEQUENCE</scope>
    <source>
        <strain evidence="1">02402/16</strain>
        <tissue evidence="1">Leaf</tissue>
    </source>
</reference>
<organism evidence="1 2">
    <name type="scientific">Lolium multiflorum</name>
    <name type="common">Italian ryegrass</name>
    <name type="synonym">Lolium perenne subsp. multiflorum</name>
    <dbReference type="NCBI Taxonomy" id="4521"/>
    <lineage>
        <taxon>Eukaryota</taxon>
        <taxon>Viridiplantae</taxon>
        <taxon>Streptophyta</taxon>
        <taxon>Embryophyta</taxon>
        <taxon>Tracheophyta</taxon>
        <taxon>Spermatophyta</taxon>
        <taxon>Magnoliopsida</taxon>
        <taxon>Liliopsida</taxon>
        <taxon>Poales</taxon>
        <taxon>Poaceae</taxon>
        <taxon>BOP clade</taxon>
        <taxon>Pooideae</taxon>
        <taxon>Poodae</taxon>
        <taxon>Poeae</taxon>
        <taxon>Poeae Chloroplast Group 2 (Poeae type)</taxon>
        <taxon>Loliodinae</taxon>
        <taxon>Loliinae</taxon>
        <taxon>Lolium</taxon>
    </lineage>
</organism>
<sequence>MTPTLQDEDRQVQVKGEVDSSLALNDTMAPSHEVYLGGVGVENGEHGIFPSPMEAHGDENIEPTPICLDDEMIPIPCEHESHLALLSESDSELSDSHPICEIECFHLEVMSDTPSSMDDEAPITEKKMYMVHKDDDITPCLQEDECVGHMDPTTSTTPTSNESDYKDNYIGVDDAMIPLVDMKINECMHDIDATIAMSHALNTSPSTEEVEDAMNVRGLKAEVVEAWKRRWKKLQAQLHWSLRPRQLTL</sequence>
<evidence type="ECO:0000313" key="2">
    <source>
        <dbReference type="Proteomes" id="UP001231189"/>
    </source>
</evidence>
<protein>
    <submittedName>
        <fullName evidence="1">Uncharacterized protein</fullName>
    </submittedName>
</protein>
<dbReference type="EMBL" id="JAUUTY010000007">
    <property type="protein sequence ID" value="KAK1612219.1"/>
    <property type="molecule type" value="Genomic_DNA"/>
</dbReference>
<proteinExistence type="predicted"/>
<evidence type="ECO:0000313" key="1">
    <source>
        <dbReference type="EMBL" id="KAK1612219.1"/>
    </source>
</evidence>